<accession>A0A5B7J985</accession>
<keyword evidence="3" id="KW-1185">Reference proteome</keyword>
<evidence type="ECO:0000313" key="3">
    <source>
        <dbReference type="Proteomes" id="UP000324222"/>
    </source>
</evidence>
<proteinExistence type="predicted"/>
<evidence type="ECO:0000256" key="1">
    <source>
        <dbReference type="SAM" id="MobiDB-lite"/>
    </source>
</evidence>
<reference evidence="2 3" key="1">
    <citation type="submission" date="2019-05" db="EMBL/GenBank/DDBJ databases">
        <title>Another draft genome of Portunus trituberculatus and its Hox gene families provides insights of decapod evolution.</title>
        <authorList>
            <person name="Jeong J.-H."/>
            <person name="Song I."/>
            <person name="Kim S."/>
            <person name="Choi T."/>
            <person name="Kim D."/>
            <person name="Ryu S."/>
            <person name="Kim W."/>
        </authorList>
    </citation>
    <scope>NUCLEOTIDE SEQUENCE [LARGE SCALE GENOMIC DNA]</scope>
    <source>
        <tissue evidence="2">Muscle</tissue>
    </source>
</reference>
<dbReference type="AlphaFoldDB" id="A0A5B7J985"/>
<protein>
    <submittedName>
        <fullName evidence="2">Uncharacterized protein</fullName>
    </submittedName>
</protein>
<gene>
    <name evidence="2" type="ORF">E2C01_084984</name>
</gene>
<evidence type="ECO:0000313" key="2">
    <source>
        <dbReference type="EMBL" id="MPC90017.1"/>
    </source>
</evidence>
<comment type="caution">
    <text evidence="2">The sequence shown here is derived from an EMBL/GenBank/DDBJ whole genome shotgun (WGS) entry which is preliminary data.</text>
</comment>
<feature type="compositionally biased region" description="Basic and acidic residues" evidence="1">
    <location>
        <begin position="15"/>
        <end position="24"/>
    </location>
</feature>
<dbReference type="Proteomes" id="UP000324222">
    <property type="component" value="Unassembled WGS sequence"/>
</dbReference>
<organism evidence="2 3">
    <name type="scientific">Portunus trituberculatus</name>
    <name type="common">Swimming crab</name>
    <name type="synonym">Neptunus trituberculatus</name>
    <dbReference type="NCBI Taxonomy" id="210409"/>
    <lineage>
        <taxon>Eukaryota</taxon>
        <taxon>Metazoa</taxon>
        <taxon>Ecdysozoa</taxon>
        <taxon>Arthropoda</taxon>
        <taxon>Crustacea</taxon>
        <taxon>Multicrustacea</taxon>
        <taxon>Malacostraca</taxon>
        <taxon>Eumalacostraca</taxon>
        <taxon>Eucarida</taxon>
        <taxon>Decapoda</taxon>
        <taxon>Pleocyemata</taxon>
        <taxon>Brachyura</taxon>
        <taxon>Eubrachyura</taxon>
        <taxon>Portunoidea</taxon>
        <taxon>Portunidae</taxon>
        <taxon>Portuninae</taxon>
        <taxon>Portunus</taxon>
    </lineage>
</organism>
<sequence>MGYSPRGLPVVIQEEQSRETSHSG</sequence>
<dbReference type="EMBL" id="VSRR010082956">
    <property type="protein sequence ID" value="MPC90017.1"/>
    <property type="molecule type" value="Genomic_DNA"/>
</dbReference>
<name>A0A5B7J985_PORTR</name>
<feature type="region of interest" description="Disordered" evidence="1">
    <location>
        <begin position="1"/>
        <end position="24"/>
    </location>
</feature>